<comment type="caution">
    <text evidence="6">The sequence shown here is derived from an EMBL/GenBank/DDBJ whole genome shotgun (WGS) entry which is preliminary data.</text>
</comment>
<comment type="catalytic activity">
    <reaction evidence="3">
        <text>2 GTP = 3',3'-c-di-GMP + 2 diphosphate</text>
        <dbReference type="Rhea" id="RHEA:24898"/>
        <dbReference type="ChEBI" id="CHEBI:33019"/>
        <dbReference type="ChEBI" id="CHEBI:37565"/>
        <dbReference type="ChEBI" id="CHEBI:58805"/>
        <dbReference type="EC" id="2.7.7.65"/>
    </reaction>
</comment>
<dbReference type="EC" id="2.7.7.65" evidence="2"/>
<evidence type="ECO:0000256" key="2">
    <source>
        <dbReference type="ARBA" id="ARBA00012528"/>
    </source>
</evidence>
<organism evidence="6 7">
    <name type="scientific">Vibrio viridaestus</name>
    <dbReference type="NCBI Taxonomy" id="2487322"/>
    <lineage>
        <taxon>Bacteria</taxon>
        <taxon>Pseudomonadati</taxon>
        <taxon>Pseudomonadota</taxon>
        <taxon>Gammaproteobacteria</taxon>
        <taxon>Vibrionales</taxon>
        <taxon>Vibrionaceae</taxon>
        <taxon>Vibrio</taxon>
    </lineage>
</organism>
<feature type="transmembrane region" description="Helical" evidence="4">
    <location>
        <begin position="15"/>
        <end position="35"/>
    </location>
</feature>
<dbReference type="NCBIfam" id="TIGR00254">
    <property type="entry name" value="GGDEF"/>
    <property type="match status" value="1"/>
</dbReference>
<dbReference type="InterPro" id="IPR050469">
    <property type="entry name" value="Diguanylate_Cyclase"/>
</dbReference>
<feature type="transmembrane region" description="Helical" evidence="4">
    <location>
        <begin position="201"/>
        <end position="223"/>
    </location>
</feature>
<evidence type="ECO:0000259" key="5">
    <source>
        <dbReference type="PROSITE" id="PS50887"/>
    </source>
</evidence>
<dbReference type="PANTHER" id="PTHR45138:SF9">
    <property type="entry name" value="DIGUANYLATE CYCLASE DGCM-RELATED"/>
    <property type="match status" value="1"/>
</dbReference>
<keyword evidence="4" id="KW-1133">Transmembrane helix</keyword>
<dbReference type="InterPro" id="IPR000160">
    <property type="entry name" value="GGDEF_dom"/>
</dbReference>
<keyword evidence="4" id="KW-0812">Transmembrane</keyword>
<keyword evidence="7" id="KW-1185">Reference proteome</keyword>
<dbReference type="SUPFAM" id="SSF55073">
    <property type="entry name" value="Nucleotide cyclase"/>
    <property type="match status" value="1"/>
</dbReference>
<evidence type="ECO:0000313" key="6">
    <source>
        <dbReference type="EMBL" id="RQW64844.1"/>
    </source>
</evidence>
<feature type="domain" description="GGDEF" evidence="5">
    <location>
        <begin position="326"/>
        <end position="455"/>
    </location>
</feature>
<evidence type="ECO:0000256" key="3">
    <source>
        <dbReference type="ARBA" id="ARBA00034247"/>
    </source>
</evidence>
<dbReference type="PANTHER" id="PTHR45138">
    <property type="entry name" value="REGULATORY COMPONENTS OF SENSORY TRANSDUCTION SYSTEM"/>
    <property type="match status" value="1"/>
</dbReference>
<protein>
    <recommendedName>
        <fullName evidence="2">diguanylate cyclase</fullName>
        <ecNumber evidence="2">2.7.7.65</ecNumber>
    </recommendedName>
</protein>
<evidence type="ECO:0000313" key="7">
    <source>
        <dbReference type="Proteomes" id="UP000281112"/>
    </source>
</evidence>
<dbReference type="SMART" id="SM00267">
    <property type="entry name" value="GGDEF"/>
    <property type="match status" value="1"/>
</dbReference>
<dbReference type="OrthoDB" id="9812260at2"/>
<dbReference type="RefSeq" id="WP_124935494.1">
    <property type="nucleotide sequence ID" value="NZ_RJVQ01000001.1"/>
</dbReference>
<dbReference type="InterPro" id="IPR029787">
    <property type="entry name" value="Nucleotide_cyclase"/>
</dbReference>
<accession>A0A3N9TLH6</accession>
<gene>
    <name evidence="6" type="ORF">EES38_02045</name>
</gene>
<reference evidence="6 7" key="1">
    <citation type="submission" date="2018-11" db="EMBL/GenBank/DDBJ databases">
        <title>Vibrio LJC006 sp. nov., isolated from seawater during the bloom of the enteromorpha.</title>
        <authorList>
            <person name="Liang J."/>
        </authorList>
    </citation>
    <scope>NUCLEOTIDE SEQUENCE [LARGE SCALE GENOMIC DNA]</scope>
    <source>
        <strain evidence="6 7">LJC006</strain>
    </source>
</reference>
<dbReference type="InterPro" id="IPR043128">
    <property type="entry name" value="Rev_trsase/Diguanyl_cyclase"/>
</dbReference>
<dbReference type="Pfam" id="PF00990">
    <property type="entry name" value="GGDEF"/>
    <property type="match status" value="1"/>
</dbReference>
<keyword evidence="4" id="KW-0472">Membrane</keyword>
<dbReference type="Proteomes" id="UP000281112">
    <property type="component" value="Unassembled WGS sequence"/>
</dbReference>
<evidence type="ECO:0000256" key="4">
    <source>
        <dbReference type="SAM" id="Phobius"/>
    </source>
</evidence>
<dbReference type="PROSITE" id="PS50887">
    <property type="entry name" value="GGDEF"/>
    <property type="match status" value="1"/>
</dbReference>
<dbReference type="CDD" id="cd01949">
    <property type="entry name" value="GGDEF"/>
    <property type="match status" value="1"/>
</dbReference>
<dbReference type="EMBL" id="RJVQ01000001">
    <property type="protein sequence ID" value="RQW64844.1"/>
    <property type="molecule type" value="Genomic_DNA"/>
</dbReference>
<sequence length="458" mass="52872">MTLFNLKHASIKQKIGGLFVVLLGFLFCVIIFSAYKLHELEQDMKEVAYLDIPLSQIITQIEFIELEQHLQLEEYQLQQSGQKQDLKPHQEFVFQKKKLKKLVDKAVNLLETNLKNDSIVLDPADHQTVLNQLEIYRIQSEQYEQHLDHIYQQDGMSQTELKLTENLADKLETEEKQLITLLGNLATKDAYYTEQHEENFFIINSVLGASALVLGLFLTLYIIQIIVTRIQSIQTKIKSFDRKLETHSDIQLSTEPQPQTTKDELEELEFDVQTLMSKLTREIATREQVEKQLLYLATRDKLTGLFNRHKWDEEINMHISLAQRDCPFGLMLLDIDYFKKINDKYGHLAGDKVLKVLAHSLSNRVRDVDMIFRLGGEEFAIICPMKDVSYTEKVAEEIRGTVQNLDIENLPGFTVSIGVATYQDLDNSASIFKRADMALYQAKAQGRNQVVTEEQLNV</sequence>
<dbReference type="Gene3D" id="3.30.70.270">
    <property type="match status" value="1"/>
</dbReference>
<dbReference type="AlphaFoldDB" id="A0A3N9TLH6"/>
<dbReference type="FunFam" id="3.30.70.270:FF:000001">
    <property type="entry name" value="Diguanylate cyclase domain protein"/>
    <property type="match status" value="1"/>
</dbReference>
<proteinExistence type="predicted"/>
<name>A0A3N9TLH6_9VIBR</name>
<evidence type="ECO:0000256" key="1">
    <source>
        <dbReference type="ARBA" id="ARBA00001946"/>
    </source>
</evidence>
<dbReference type="GO" id="GO:0052621">
    <property type="term" value="F:diguanylate cyclase activity"/>
    <property type="evidence" value="ECO:0007669"/>
    <property type="project" value="UniProtKB-EC"/>
</dbReference>
<comment type="cofactor">
    <cofactor evidence="1">
        <name>Mg(2+)</name>
        <dbReference type="ChEBI" id="CHEBI:18420"/>
    </cofactor>
</comment>